<keyword evidence="4" id="KW-1185">Reference proteome</keyword>
<proteinExistence type="predicted"/>
<gene>
    <name evidence="3" type="ORF">ACFOW9_02225</name>
</gene>
<feature type="compositionally biased region" description="Polar residues" evidence="1">
    <location>
        <begin position="67"/>
        <end position="90"/>
    </location>
</feature>
<dbReference type="Pfam" id="PF19843">
    <property type="entry name" value="DUF6318"/>
    <property type="match status" value="1"/>
</dbReference>
<evidence type="ECO:0000259" key="2">
    <source>
        <dbReference type="Pfam" id="PF19843"/>
    </source>
</evidence>
<feature type="domain" description="DUF6318" evidence="2">
    <location>
        <begin position="91"/>
        <end position="242"/>
    </location>
</feature>
<feature type="region of interest" description="Disordered" evidence="1">
    <location>
        <begin position="60"/>
        <end position="96"/>
    </location>
</feature>
<name>A0ABV8QXM4_9MICC</name>
<comment type="caution">
    <text evidence="3">The sequence shown here is derived from an EMBL/GenBank/DDBJ whole genome shotgun (WGS) entry which is preliminary data.</text>
</comment>
<dbReference type="Proteomes" id="UP001595773">
    <property type="component" value="Unassembled WGS sequence"/>
</dbReference>
<dbReference type="InterPro" id="IPR046281">
    <property type="entry name" value="DUF6318"/>
</dbReference>
<sequence>MGALVPQDSWLILHSGASMKTKTWINHSNQPARPARWRSPRAGVVTALITILVISGCGSPDSPPNIPTSSATNTSHAAGQTPQTSASPSAAYQPATANGPALNVPVPVLPDAAKEFSKAGLEEFARYWYSTLTYAYETGDSGPMMAITDPACMSCEKVKKTVSSAYANGGWLVGGQMTVHSSTSNFQDATAGTYQAIVTIQQKAVSSYTAKGSLEESLTAKIARPDIIVATYQENHWTAQTAEHLTKN</sequence>
<organism evidence="3 4">
    <name type="scientific">Arthrobacter cryoconiti</name>
    <dbReference type="NCBI Taxonomy" id="748907"/>
    <lineage>
        <taxon>Bacteria</taxon>
        <taxon>Bacillati</taxon>
        <taxon>Actinomycetota</taxon>
        <taxon>Actinomycetes</taxon>
        <taxon>Micrococcales</taxon>
        <taxon>Micrococcaceae</taxon>
        <taxon>Arthrobacter</taxon>
    </lineage>
</organism>
<accession>A0ABV8QXM4</accession>
<dbReference type="RefSeq" id="WP_376991340.1">
    <property type="nucleotide sequence ID" value="NZ_JBHSCQ010000004.1"/>
</dbReference>
<evidence type="ECO:0000313" key="3">
    <source>
        <dbReference type="EMBL" id="MFC4264415.1"/>
    </source>
</evidence>
<reference evidence="4" key="1">
    <citation type="journal article" date="2019" name="Int. J. Syst. Evol. Microbiol.">
        <title>The Global Catalogue of Microorganisms (GCM) 10K type strain sequencing project: providing services to taxonomists for standard genome sequencing and annotation.</title>
        <authorList>
            <consortium name="The Broad Institute Genomics Platform"/>
            <consortium name="The Broad Institute Genome Sequencing Center for Infectious Disease"/>
            <person name="Wu L."/>
            <person name="Ma J."/>
        </authorList>
    </citation>
    <scope>NUCLEOTIDE SEQUENCE [LARGE SCALE GENOMIC DNA]</scope>
    <source>
        <strain evidence="4">CGMCC 1.10698</strain>
    </source>
</reference>
<evidence type="ECO:0000313" key="4">
    <source>
        <dbReference type="Proteomes" id="UP001595773"/>
    </source>
</evidence>
<evidence type="ECO:0000256" key="1">
    <source>
        <dbReference type="SAM" id="MobiDB-lite"/>
    </source>
</evidence>
<protein>
    <submittedName>
        <fullName evidence="3">DUF6318 family protein</fullName>
    </submittedName>
</protein>
<dbReference type="EMBL" id="JBHSCQ010000004">
    <property type="protein sequence ID" value="MFC4264415.1"/>
    <property type="molecule type" value="Genomic_DNA"/>
</dbReference>